<reference evidence="2 3" key="1">
    <citation type="journal article" date="2019" name="Nat. Ecol. Evol.">
        <title>Megaphylogeny resolves global patterns of mushroom evolution.</title>
        <authorList>
            <person name="Varga T."/>
            <person name="Krizsan K."/>
            <person name="Foldi C."/>
            <person name="Dima B."/>
            <person name="Sanchez-Garcia M."/>
            <person name="Sanchez-Ramirez S."/>
            <person name="Szollosi G.J."/>
            <person name="Szarkandi J.G."/>
            <person name="Papp V."/>
            <person name="Albert L."/>
            <person name="Andreopoulos W."/>
            <person name="Angelini C."/>
            <person name="Antonin V."/>
            <person name="Barry K.W."/>
            <person name="Bougher N.L."/>
            <person name="Buchanan P."/>
            <person name="Buyck B."/>
            <person name="Bense V."/>
            <person name="Catcheside P."/>
            <person name="Chovatia M."/>
            <person name="Cooper J."/>
            <person name="Damon W."/>
            <person name="Desjardin D."/>
            <person name="Finy P."/>
            <person name="Geml J."/>
            <person name="Haridas S."/>
            <person name="Hughes K."/>
            <person name="Justo A."/>
            <person name="Karasinski D."/>
            <person name="Kautmanova I."/>
            <person name="Kiss B."/>
            <person name="Kocsube S."/>
            <person name="Kotiranta H."/>
            <person name="LaButti K.M."/>
            <person name="Lechner B.E."/>
            <person name="Liimatainen K."/>
            <person name="Lipzen A."/>
            <person name="Lukacs Z."/>
            <person name="Mihaltcheva S."/>
            <person name="Morgado L.N."/>
            <person name="Niskanen T."/>
            <person name="Noordeloos M.E."/>
            <person name="Ohm R.A."/>
            <person name="Ortiz-Santana B."/>
            <person name="Ovrebo C."/>
            <person name="Racz N."/>
            <person name="Riley R."/>
            <person name="Savchenko A."/>
            <person name="Shiryaev A."/>
            <person name="Soop K."/>
            <person name="Spirin V."/>
            <person name="Szebenyi C."/>
            <person name="Tomsovsky M."/>
            <person name="Tulloss R.E."/>
            <person name="Uehling J."/>
            <person name="Grigoriev I.V."/>
            <person name="Vagvolgyi C."/>
            <person name="Papp T."/>
            <person name="Martin F.M."/>
            <person name="Miettinen O."/>
            <person name="Hibbett D.S."/>
            <person name="Nagy L.G."/>
        </authorList>
    </citation>
    <scope>NUCLEOTIDE SEQUENCE [LARGE SCALE GENOMIC DNA]</scope>
    <source>
        <strain evidence="2 3">FP101781</strain>
    </source>
</reference>
<proteinExistence type="predicted"/>
<keyword evidence="3" id="KW-1185">Reference proteome</keyword>
<organism evidence="2 3">
    <name type="scientific">Coprinellus micaceus</name>
    <name type="common">Glistening ink-cap mushroom</name>
    <name type="synonym">Coprinus micaceus</name>
    <dbReference type="NCBI Taxonomy" id="71717"/>
    <lineage>
        <taxon>Eukaryota</taxon>
        <taxon>Fungi</taxon>
        <taxon>Dikarya</taxon>
        <taxon>Basidiomycota</taxon>
        <taxon>Agaricomycotina</taxon>
        <taxon>Agaricomycetes</taxon>
        <taxon>Agaricomycetidae</taxon>
        <taxon>Agaricales</taxon>
        <taxon>Agaricineae</taxon>
        <taxon>Psathyrellaceae</taxon>
        <taxon>Coprinellus</taxon>
    </lineage>
</organism>
<protein>
    <submittedName>
        <fullName evidence="2">Uncharacterized protein</fullName>
    </submittedName>
</protein>
<dbReference type="Proteomes" id="UP000298030">
    <property type="component" value="Unassembled WGS sequence"/>
</dbReference>
<sequence length="381" mass="43622">MSLESRRQSVPQTVLRGWLGFAHLVGDGRYEGRKNDTERCSVSCEARSYEFRKGILGTRPSDSPSLSYFAGLDSQSRSSMRVDATELAWEETRGREDERDVPMLVSPKAQSDDKSKATFERLAIVISVYKVARYSWETVEKDEDVSWEERMLKRRNLEDAYRDLLWFIERSRTLPPSSRRQLSILYYETQGQELHKRLQPRYLSLNKRHRFHNDSSDTDSDGDEFCADSDDDENRPFPYHDDPFSALLLLCTVGDCCPKGYQLECAMMIKSDDAVLNYQLEGACPSAFPSEHFETGDIKAGRMAGVEDFSRNWKPRAPGVCKAVLTRLSSDTHFRPASVPGDHRSPSMLSSDMQISVKPLKTPTDFNIPRNNRFYAFSGER</sequence>
<dbReference type="AlphaFoldDB" id="A0A4Y7ST81"/>
<accession>A0A4Y7ST81</accession>
<dbReference type="OrthoDB" id="3120823at2759"/>
<feature type="compositionally biased region" description="Acidic residues" evidence="1">
    <location>
        <begin position="216"/>
        <end position="232"/>
    </location>
</feature>
<dbReference type="EMBL" id="QPFP01000061">
    <property type="protein sequence ID" value="TEB24921.1"/>
    <property type="molecule type" value="Genomic_DNA"/>
</dbReference>
<comment type="caution">
    <text evidence="2">The sequence shown here is derived from an EMBL/GenBank/DDBJ whole genome shotgun (WGS) entry which is preliminary data.</text>
</comment>
<evidence type="ECO:0000313" key="2">
    <source>
        <dbReference type="EMBL" id="TEB24921.1"/>
    </source>
</evidence>
<feature type="region of interest" description="Disordered" evidence="1">
    <location>
        <begin position="212"/>
        <end position="232"/>
    </location>
</feature>
<evidence type="ECO:0000313" key="3">
    <source>
        <dbReference type="Proteomes" id="UP000298030"/>
    </source>
</evidence>
<gene>
    <name evidence="2" type="ORF">FA13DRAFT_1714227</name>
</gene>
<evidence type="ECO:0000256" key="1">
    <source>
        <dbReference type="SAM" id="MobiDB-lite"/>
    </source>
</evidence>
<name>A0A4Y7ST81_COPMI</name>